<proteinExistence type="predicted"/>
<comment type="caution">
    <text evidence="1">The sequence shown here is derived from an EMBL/GenBank/DDBJ whole genome shotgun (WGS) entry which is preliminary data.</text>
</comment>
<accession>A0ABV2R7F2</accession>
<dbReference type="SUPFAM" id="SSF56281">
    <property type="entry name" value="Metallo-hydrolase/oxidoreductase"/>
    <property type="match status" value="1"/>
</dbReference>
<protein>
    <recommendedName>
        <fullName evidence="3">DUF4336 domain-containing protein</fullName>
    </recommendedName>
</protein>
<reference evidence="1 2" key="1">
    <citation type="submission" date="2024-06" db="EMBL/GenBank/DDBJ databases">
        <title>Sorghum-associated microbial communities from plants grown in Nebraska, USA.</title>
        <authorList>
            <person name="Schachtman D."/>
        </authorList>
    </citation>
    <scope>NUCLEOTIDE SEQUENCE [LARGE SCALE GENOMIC DNA]</scope>
    <source>
        <strain evidence="1 2">2814</strain>
    </source>
</reference>
<gene>
    <name evidence="1" type="ORF">ABIE19_000142</name>
</gene>
<organism evidence="1 2">
    <name type="scientific">Brevundimonas faecalis</name>
    <dbReference type="NCBI Taxonomy" id="947378"/>
    <lineage>
        <taxon>Bacteria</taxon>
        <taxon>Pseudomonadati</taxon>
        <taxon>Pseudomonadota</taxon>
        <taxon>Alphaproteobacteria</taxon>
        <taxon>Caulobacterales</taxon>
        <taxon>Caulobacteraceae</taxon>
        <taxon>Brevundimonas</taxon>
    </lineage>
</organism>
<dbReference type="InterPro" id="IPR036866">
    <property type="entry name" value="RibonucZ/Hydroxyglut_hydro"/>
</dbReference>
<sequence>MGGAIAVLRDLGANIWIADGPTITAAAGFHYPTRMAVIRLADGGLVLWSPTALSDDLRAEVEALGAVRYLVPPNSLHHTFLGDWKRAYPDAKVYAPPGLRERRKDIEFDGDFSDDPIAEWAGEIDHAVMRGNRITTEVVFFHRRSGTAIFADLLQQLPHGWFKGWRALVARLDLMTAAEPATPRKFRVAFTDRGAARDSLRRILAWPTEKVIMAHGPPVTDDAWAFLRRAFRWLAD</sequence>
<dbReference type="Pfam" id="PF14234">
    <property type="entry name" value="DUF4336"/>
    <property type="match status" value="1"/>
</dbReference>
<evidence type="ECO:0008006" key="3">
    <source>
        <dbReference type="Google" id="ProtNLM"/>
    </source>
</evidence>
<dbReference type="InterPro" id="IPR025638">
    <property type="entry name" value="DUF4336"/>
</dbReference>
<evidence type="ECO:0000313" key="2">
    <source>
        <dbReference type="Proteomes" id="UP001549313"/>
    </source>
</evidence>
<name>A0ABV2R7F2_9CAUL</name>
<evidence type="ECO:0000313" key="1">
    <source>
        <dbReference type="EMBL" id="MET4682233.1"/>
    </source>
</evidence>
<dbReference type="RefSeq" id="WP_354087192.1">
    <property type="nucleotide sequence ID" value="NZ_JBEPTF010000001.1"/>
</dbReference>
<keyword evidence="2" id="KW-1185">Reference proteome</keyword>
<dbReference type="PANTHER" id="PTHR33835:SF1">
    <property type="entry name" value="METALLO-BETA-LACTAMASE DOMAIN-CONTAINING PROTEIN"/>
    <property type="match status" value="1"/>
</dbReference>
<dbReference type="EMBL" id="JBEPTF010000001">
    <property type="protein sequence ID" value="MET4682233.1"/>
    <property type="molecule type" value="Genomic_DNA"/>
</dbReference>
<dbReference type="Proteomes" id="UP001549313">
    <property type="component" value="Unassembled WGS sequence"/>
</dbReference>
<dbReference type="PANTHER" id="PTHR33835">
    <property type="entry name" value="YALI0C07656P"/>
    <property type="match status" value="1"/>
</dbReference>